<dbReference type="PROSITE" id="PS01124">
    <property type="entry name" value="HTH_ARAC_FAMILY_2"/>
    <property type="match status" value="1"/>
</dbReference>
<gene>
    <name evidence="6" type="ORF">KOSB73_270265</name>
</gene>
<dbReference type="InterPro" id="IPR050959">
    <property type="entry name" value="MarA-like"/>
</dbReference>
<keyword evidence="1" id="KW-0805">Transcription regulation</keyword>
<name>A0A285B654_9ENTR</name>
<reference evidence="7" key="1">
    <citation type="submission" date="2017-08" db="EMBL/GenBank/DDBJ databases">
        <authorList>
            <person name="Brisse S."/>
        </authorList>
    </citation>
    <scope>NUCLEOTIDE SEQUENCE [LARGE SCALE GENOMIC DNA]</scope>
    <source>
        <strain evidence="7">06D021</strain>
    </source>
</reference>
<keyword evidence="3" id="KW-0804">Transcription</keyword>
<dbReference type="PANTHER" id="PTHR47504:SF5">
    <property type="entry name" value="RIGHT ORIGIN-BINDING PROTEIN"/>
    <property type="match status" value="1"/>
</dbReference>
<evidence type="ECO:0000259" key="5">
    <source>
        <dbReference type="PROSITE" id="PS01124"/>
    </source>
</evidence>
<dbReference type="SUPFAM" id="SSF46689">
    <property type="entry name" value="Homeodomain-like"/>
    <property type="match status" value="2"/>
</dbReference>
<dbReference type="PANTHER" id="PTHR47504">
    <property type="entry name" value="RIGHT ORIGIN-BINDING PROTEIN"/>
    <property type="match status" value="1"/>
</dbReference>
<sequence>MDIKKIRKEKINRLVVYEIMQWIDEHLEEPLKVEDVSAKAGYSKWHFQRMFKEVAGISLGKYIKLEKLRRAYFLLENTDIPVIEVCFMLGFTSQQVFTRAMRNEMHHTPGAVRRNKPVLKKSSGIKRDEL</sequence>
<proteinExistence type="predicted"/>
<dbReference type="GO" id="GO:0003700">
    <property type="term" value="F:DNA-binding transcription factor activity"/>
    <property type="evidence" value="ECO:0007669"/>
    <property type="project" value="InterPro"/>
</dbReference>
<feature type="region of interest" description="Disordered" evidence="4">
    <location>
        <begin position="108"/>
        <end position="130"/>
    </location>
</feature>
<dbReference type="Gene3D" id="1.10.10.60">
    <property type="entry name" value="Homeodomain-like"/>
    <property type="match status" value="2"/>
</dbReference>
<evidence type="ECO:0000256" key="4">
    <source>
        <dbReference type="SAM" id="MobiDB-lite"/>
    </source>
</evidence>
<evidence type="ECO:0000313" key="6">
    <source>
        <dbReference type="EMBL" id="SNU36365.1"/>
    </source>
</evidence>
<dbReference type="InterPro" id="IPR009057">
    <property type="entry name" value="Homeodomain-like_sf"/>
</dbReference>
<keyword evidence="2" id="KW-0238">DNA-binding</keyword>
<feature type="domain" description="HTH araC/xylS-type" evidence="5">
    <location>
        <begin position="17"/>
        <end position="115"/>
    </location>
</feature>
<evidence type="ECO:0000256" key="3">
    <source>
        <dbReference type="ARBA" id="ARBA00023163"/>
    </source>
</evidence>
<organism evidence="6 7">
    <name type="scientific">Klebsiella grimontii</name>
    <dbReference type="NCBI Taxonomy" id="2058152"/>
    <lineage>
        <taxon>Bacteria</taxon>
        <taxon>Pseudomonadati</taxon>
        <taxon>Pseudomonadota</taxon>
        <taxon>Gammaproteobacteria</taxon>
        <taxon>Enterobacterales</taxon>
        <taxon>Enterobacteriaceae</taxon>
        <taxon>Klebsiella/Raoultella group</taxon>
        <taxon>Klebsiella</taxon>
    </lineage>
</organism>
<dbReference type="Pfam" id="PF12833">
    <property type="entry name" value="HTH_18"/>
    <property type="match status" value="1"/>
</dbReference>
<dbReference type="InterPro" id="IPR018060">
    <property type="entry name" value="HTH_AraC"/>
</dbReference>
<evidence type="ECO:0000256" key="2">
    <source>
        <dbReference type="ARBA" id="ARBA00023125"/>
    </source>
</evidence>
<dbReference type="GO" id="GO:0043565">
    <property type="term" value="F:sequence-specific DNA binding"/>
    <property type="evidence" value="ECO:0007669"/>
    <property type="project" value="InterPro"/>
</dbReference>
<evidence type="ECO:0000313" key="7">
    <source>
        <dbReference type="Proteomes" id="UP000220639"/>
    </source>
</evidence>
<protein>
    <submittedName>
        <fullName evidence="6">Putative multiple antibiotic resistance protein MarA</fullName>
    </submittedName>
</protein>
<accession>A0A285B654</accession>
<dbReference type="Proteomes" id="UP000220639">
    <property type="component" value="Unassembled WGS sequence"/>
</dbReference>
<dbReference type="AlphaFoldDB" id="A0A285B654"/>
<evidence type="ECO:0000256" key="1">
    <source>
        <dbReference type="ARBA" id="ARBA00023015"/>
    </source>
</evidence>
<dbReference type="EMBL" id="FZTC01000020">
    <property type="protein sequence ID" value="SNU36365.1"/>
    <property type="molecule type" value="Genomic_DNA"/>
</dbReference>
<dbReference type="SMART" id="SM00342">
    <property type="entry name" value="HTH_ARAC"/>
    <property type="match status" value="1"/>
</dbReference>
<dbReference type="RefSeq" id="WP_003030860.1">
    <property type="nucleotide sequence ID" value="NZ_CBCSJA010000037.1"/>
</dbReference>